<evidence type="ECO:0000259" key="1">
    <source>
        <dbReference type="SMART" id="SM00849"/>
    </source>
</evidence>
<dbReference type="EMBL" id="JBHMEW010000008">
    <property type="protein sequence ID" value="MFB9210419.1"/>
    <property type="molecule type" value="Genomic_DNA"/>
</dbReference>
<dbReference type="CDD" id="cd07721">
    <property type="entry name" value="yflN-like_MBL-fold"/>
    <property type="match status" value="1"/>
</dbReference>
<dbReference type="Pfam" id="PF00753">
    <property type="entry name" value="Lactamase_B"/>
    <property type="match status" value="1"/>
</dbReference>
<protein>
    <submittedName>
        <fullName evidence="2">MBL fold metallo-hydrolase</fullName>
    </submittedName>
</protein>
<reference evidence="2 3" key="1">
    <citation type="submission" date="2024-09" db="EMBL/GenBank/DDBJ databases">
        <authorList>
            <person name="Sun Q."/>
            <person name="Mori K."/>
        </authorList>
    </citation>
    <scope>NUCLEOTIDE SEQUENCE [LARGE SCALE GENOMIC DNA]</scope>
    <source>
        <strain evidence="2 3">CECT 7682</strain>
    </source>
</reference>
<organism evidence="2 3">
    <name type="scientific">Echinicola jeungdonensis</name>
    <dbReference type="NCBI Taxonomy" id="709343"/>
    <lineage>
        <taxon>Bacteria</taxon>
        <taxon>Pseudomonadati</taxon>
        <taxon>Bacteroidota</taxon>
        <taxon>Cytophagia</taxon>
        <taxon>Cytophagales</taxon>
        <taxon>Cyclobacteriaceae</taxon>
        <taxon>Echinicola</taxon>
    </lineage>
</organism>
<dbReference type="SUPFAM" id="SSF56281">
    <property type="entry name" value="Metallo-hydrolase/oxidoreductase"/>
    <property type="match status" value="1"/>
</dbReference>
<accession>A0ABV5J347</accession>
<evidence type="ECO:0000313" key="3">
    <source>
        <dbReference type="Proteomes" id="UP001589654"/>
    </source>
</evidence>
<dbReference type="RefSeq" id="WP_290246676.1">
    <property type="nucleotide sequence ID" value="NZ_JAUFQT010000001.1"/>
</dbReference>
<dbReference type="Gene3D" id="3.60.15.10">
    <property type="entry name" value="Ribonuclease Z/Hydroxyacylglutathione hydrolase-like"/>
    <property type="match status" value="1"/>
</dbReference>
<dbReference type="InterPro" id="IPR036866">
    <property type="entry name" value="RibonucZ/Hydroxyglut_hydro"/>
</dbReference>
<feature type="domain" description="Metallo-beta-lactamase" evidence="1">
    <location>
        <begin position="15"/>
        <end position="219"/>
    </location>
</feature>
<dbReference type="SMART" id="SM00849">
    <property type="entry name" value="Lactamase_B"/>
    <property type="match status" value="1"/>
</dbReference>
<dbReference type="PANTHER" id="PTHR42951:SF17">
    <property type="entry name" value="METALLO-BETA-LACTAMASE DOMAIN-CONTAINING PROTEIN"/>
    <property type="match status" value="1"/>
</dbReference>
<name>A0ABV5J347_9BACT</name>
<gene>
    <name evidence="2" type="ORF">ACFFUR_01250</name>
</gene>
<dbReference type="InterPro" id="IPR050855">
    <property type="entry name" value="NDM-1-like"/>
</dbReference>
<keyword evidence="3" id="KW-1185">Reference proteome</keyword>
<comment type="caution">
    <text evidence="2">The sequence shown here is derived from an EMBL/GenBank/DDBJ whole genome shotgun (WGS) entry which is preliminary data.</text>
</comment>
<sequence>MDENILPISILPADMINCFLIKGKKGHILVDTGLPNSAHKILDQLKERGIDKGDIQLIIVTHCHVDHFGSAGKLKKMLKVPVLAHQLDEAFYLSGQANQATLKPNLWTWNAFRWLIKDMKTYSLQPDILLKNQEEYDLNQWGIAGKVIHTPGHTPGSLSVVLENGNAIIMDMVASGILIGGVMWYSRVKYPPFHDNLKDLKGSFEKLLSENCEHFYLGHGKPITRNQLVKFYDRKFKKVR</sequence>
<dbReference type="PANTHER" id="PTHR42951">
    <property type="entry name" value="METALLO-BETA-LACTAMASE DOMAIN-CONTAINING"/>
    <property type="match status" value="1"/>
</dbReference>
<proteinExistence type="predicted"/>
<dbReference type="Proteomes" id="UP001589654">
    <property type="component" value="Unassembled WGS sequence"/>
</dbReference>
<evidence type="ECO:0000313" key="2">
    <source>
        <dbReference type="EMBL" id="MFB9210419.1"/>
    </source>
</evidence>
<dbReference type="InterPro" id="IPR001279">
    <property type="entry name" value="Metallo-B-lactamas"/>
</dbReference>